<dbReference type="EMBL" id="UINC01029426">
    <property type="protein sequence ID" value="SVB12118.1"/>
    <property type="molecule type" value="Genomic_DNA"/>
</dbReference>
<protein>
    <recommendedName>
        <fullName evidence="7">NADH:quinone oxidoreductase/Mrp antiporter membrane subunit domain-containing protein</fullName>
    </recommendedName>
</protein>
<organism evidence="6">
    <name type="scientific">marine metagenome</name>
    <dbReference type="NCBI Taxonomy" id="408172"/>
    <lineage>
        <taxon>unclassified sequences</taxon>
        <taxon>metagenomes</taxon>
        <taxon>ecological metagenomes</taxon>
    </lineage>
</organism>
<gene>
    <name evidence="6" type="ORF">METZ01_LOCUS164972</name>
</gene>
<reference evidence="6" key="1">
    <citation type="submission" date="2018-05" db="EMBL/GenBank/DDBJ databases">
        <authorList>
            <person name="Lanie J.A."/>
            <person name="Ng W.-L."/>
            <person name="Kazmierczak K.M."/>
            <person name="Andrzejewski T.M."/>
            <person name="Davidsen T.M."/>
            <person name="Wayne K.J."/>
            <person name="Tettelin H."/>
            <person name="Glass J.I."/>
            <person name="Rusch D."/>
            <person name="Podicherti R."/>
            <person name="Tsui H.-C.T."/>
            <person name="Winkler M.E."/>
        </authorList>
    </citation>
    <scope>NUCLEOTIDE SEQUENCE</scope>
</reference>
<dbReference type="AlphaFoldDB" id="A0A382BEA1"/>
<dbReference type="Gene3D" id="1.10.287.3510">
    <property type="match status" value="1"/>
</dbReference>
<evidence type="ECO:0000256" key="2">
    <source>
        <dbReference type="ARBA" id="ARBA00022692"/>
    </source>
</evidence>
<dbReference type="GO" id="GO:0016020">
    <property type="term" value="C:membrane"/>
    <property type="evidence" value="ECO:0007669"/>
    <property type="project" value="UniProtKB-SubCell"/>
</dbReference>
<dbReference type="Pfam" id="PF00420">
    <property type="entry name" value="Oxidored_q2"/>
    <property type="match status" value="1"/>
</dbReference>
<proteinExistence type="predicted"/>
<keyword evidence="2 5" id="KW-0812">Transmembrane</keyword>
<evidence type="ECO:0000313" key="6">
    <source>
        <dbReference type="EMBL" id="SVB12118.1"/>
    </source>
</evidence>
<name>A0A382BEA1_9ZZZZ</name>
<evidence type="ECO:0000256" key="4">
    <source>
        <dbReference type="ARBA" id="ARBA00023136"/>
    </source>
</evidence>
<keyword evidence="3 5" id="KW-1133">Transmembrane helix</keyword>
<evidence type="ECO:0000256" key="5">
    <source>
        <dbReference type="SAM" id="Phobius"/>
    </source>
</evidence>
<evidence type="ECO:0000256" key="3">
    <source>
        <dbReference type="ARBA" id="ARBA00022989"/>
    </source>
</evidence>
<keyword evidence="4 5" id="KW-0472">Membrane</keyword>
<sequence length="84" mass="9152">MSLELIFNSAVLALIAFSRYTIYYTLLFSELSLEGLYSVFSGHILGIFIISVAAGETALALALVLALGKFKSTIELNDLSEMKN</sequence>
<feature type="transmembrane region" description="Helical" evidence="5">
    <location>
        <begin position="44"/>
        <end position="67"/>
    </location>
</feature>
<evidence type="ECO:0000256" key="1">
    <source>
        <dbReference type="ARBA" id="ARBA00004141"/>
    </source>
</evidence>
<evidence type="ECO:0008006" key="7">
    <source>
        <dbReference type="Google" id="ProtNLM"/>
    </source>
</evidence>
<feature type="transmembrane region" description="Helical" evidence="5">
    <location>
        <begin position="5"/>
        <end position="24"/>
    </location>
</feature>
<comment type="subcellular location">
    <subcellularLocation>
        <location evidence="1">Membrane</location>
        <topology evidence="1">Multi-pass membrane protein</topology>
    </subcellularLocation>
</comment>
<dbReference type="InterPro" id="IPR039428">
    <property type="entry name" value="NUOK/Mnh_C1-like"/>
</dbReference>
<accession>A0A382BEA1</accession>